<name>A0A2M9R4I1_9FLAO</name>
<dbReference type="InterPro" id="IPR011250">
    <property type="entry name" value="OMP/PagP_B-barrel"/>
</dbReference>
<feature type="signal peptide" evidence="1">
    <location>
        <begin position="1"/>
        <end position="19"/>
    </location>
</feature>
<feature type="domain" description="Outer membrane protein beta-barrel" evidence="2">
    <location>
        <begin position="19"/>
        <end position="165"/>
    </location>
</feature>
<dbReference type="RefSeq" id="WP_100677320.1">
    <property type="nucleotide sequence ID" value="NZ_NIPO01000001.1"/>
</dbReference>
<keyword evidence="4" id="KW-1185">Reference proteome</keyword>
<evidence type="ECO:0000313" key="3">
    <source>
        <dbReference type="EMBL" id="PJR03752.1"/>
    </source>
</evidence>
<protein>
    <recommendedName>
        <fullName evidence="2">Outer membrane protein beta-barrel domain-containing protein</fullName>
    </recommendedName>
</protein>
<accession>A0A2M9R4I1</accession>
<dbReference type="Pfam" id="PF13568">
    <property type="entry name" value="OMP_b-brl_2"/>
    <property type="match status" value="1"/>
</dbReference>
<proteinExistence type="predicted"/>
<organism evidence="3 4">
    <name type="scientific">Avrilella dinanensis</name>
    <dbReference type="NCBI Taxonomy" id="2008672"/>
    <lineage>
        <taxon>Bacteria</taxon>
        <taxon>Pseudomonadati</taxon>
        <taxon>Bacteroidota</taxon>
        <taxon>Flavobacteriia</taxon>
        <taxon>Flavobacteriales</taxon>
        <taxon>Flavobacteriaceae</taxon>
        <taxon>Avrilella</taxon>
    </lineage>
</organism>
<gene>
    <name evidence="3" type="ORF">CDL10_03860</name>
</gene>
<evidence type="ECO:0000256" key="1">
    <source>
        <dbReference type="SAM" id="SignalP"/>
    </source>
</evidence>
<keyword evidence="1" id="KW-0732">Signal</keyword>
<sequence>MKNILIAVCIFAGTFCASAQIGIKGGMVYSGESGMLKSAEATYKSKGSANIGWQAGLTGRIDLAVIYIEPEILYTSFKDEYLTLQNQEFSITKNRVDIPINVGMNFSFLRLHAGPVFTYYLDDKNTLKDVINAKQDNFNLGAQIGLGVQLDQLYLNARYEMSITKTGSAFEDAISNTTYNTENRPHLLNVSLTYYFN</sequence>
<dbReference type="Proteomes" id="UP000231960">
    <property type="component" value="Unassembled WGS sequence"/>
</dbReference>
<evidence type="ECO:0000259" key="2">
    <source>
        <dbReference type="Pfam" id="PF13568"/>
    </source>
</evidence>
<dbReference type="EMBL" id="NIPO01000001">
    <property type="protein sequence ID" value="PJR03752.1"/>
    <property type="molecule type" value="Genomic_DNA"/>
</dbReference>
<evidence type="ECO:0000313" key="4">
    <source>
        <dbReference type="Proteomes" id="UP000231960"/>
    </source>
</evidence>
<dbReference type="Gene3D" id="2.40.160.20">
    <property type="match status" value="1"/>
</dbReference>
<comment type="caution">
    <text evidence="3">The sequence shown here is derived from an EMBL/GenBank/DDBJ whole genome shotgun (WGS) entry which is preliminary data.</text>
</comment>
<dbReference type="InterPro" id="IPR025665">
    <property type="entry name" value="Beta-barrel_OMP_2"/>
</dbReference>
<dbReference type="AlphaFoldDB" id="A0A2M9R4I1"/>
<reference evidence="3 4" key="1">
    <citation type="submission" date="2017-06" db="EMBL/GenBank/DDBJ databases">
        <title>Description of Avrilella dinanensis gen. nov. sp. nov.</title>
        <authorList>
            <person name="Leyer C."/>
            <person name="Sassi M."/>
            <person name="Minet J."/>
            <person name="Kayal S."/>
            <person name="Cattoir V."/>
        </authorList>
    </citation>
    <scope>NUCLEOTIDE SEQUENCE [LARGE SCALE GENOMIC DNA]</scope>
    <source>
        <strain evidence="3 4">UR159</strain>
    </source>
</reference>
<dbReference type="OrthoDB" id="1431594at2"/>
<feature type="chain" id="PRO_5014650845" description="Outer membrane protein beta-barrel domain-containing protein" evidence="1">
    <location>
        <begin position="20"/>
        <end position="197"/>
    </location>
</feature>
<dbReference type="SUPFAM" id="SSF56925">
    <property type="entry name" value="OMPA-like"/>
    <property type="match status" value="1"/>
</dbReference>